<dbReference type="EMBL" id="HBEC01043966">
    <property type="protein sequence ID" value="CAD8310019.1"/>
    <property type="molecule type" value="Transcribed_RNA"/>
</dbReference>
<proteinExistence type="predicted"/>
<accession>A0A7R9W065</accession>
<evidence type="ECO:0000313" key="1">
    <source>
        <dbReference type="EMBL" id="CAD8310019.1"/>
    </source>
</evidence>
<gene>
    <name evidence="1" type="ORF">CEUR00632_LOCUS20484</name>
</gene>
<protein>
    <submittedName>
        <fullName evidence="1">Uncharacterized protein</fullName>
    </submittedName>
</protein>
<name>A0A7R9W065_9CHLO</name>
<sequence length="99" mass="10578">MEESLSSMECCRHDDALYRVMWHYTLHAQPEATTGHCDDLRVGHAHVPPVLPLVLAGGGQQCVAAPRVARGVASFVLPQQRIPGVATLRAANCSGSCNS</sequence>
<organism evidence="1">
    <name type="scientific">Chlamydomonas euryale</name>
    <dbReference type="NCBI Taxonomy" id="1486919"/>
    <lineage>
        <taxon>Eukaryota</taxon>
        <taxon>Viridiplantae</taxon>
        <taxon>Chlorophyta</taxon>
        <taxon>core chlorophytes</taxon>
        <taxon>Chlorophyceae</taxon>
        <taxon>CS clade</taxon>
        <taxon>Chlamydomonadales</taxon>
        <taxon>Chlamydomonadaceae</taxon>
        <taxon>Chlamydomonas</taxon>
    </lineage>
</organism>
<reference evidence="1" key="1">
    <citation type="submission" date="2021-01" db="EMBL/GenBank/DDBJ databases">
        <authorList>
            <person name="Corre E."/>
            <person name="Pelletier E."/>
            <person name="Niang G."/>
            <person name="Scheremetjew M."/>
            <person name="Finn R."/>
            <person name="Kale V."/>
            <person name="Holt S."/>
            <person name="Cochrane G."/>
            <person name="Meng A."/>
            <person name="Brown T."/>
            <person name="Cohen L."/>
        </authorList>
    </citation>
    <scope>NUCLEOTIDE SEQUENCE</scope>
    <source>
        <strain evidence="1">CCMP219</strain>
    </source>
</reference>
<dbReference type="AlphaFoldDB" id="A0A7R9W065"/>